<evidence type="ECO:0000256" key="9">
    <source>
        <dbReference type="ARBA" id="ARBA00022989"/>
    </source>
</evidence>
<keyword evidence="2" id="KW-0723">Serine/threonine-protein kinase</keyword>
<feature type="region of interest" description="Disordered" evidence="13">
    <location>
        <begin position="16"/>
        <end position="40"/>
    </location>
</feature>
<keyword evidence="5 14" id="KW-0812">Transmembrane</keyword>
<dbReference type="PROSITE" id="PS00107">
    <property type="entry name" value="PROTEIN_KINASE_ATP"/>
    <property type="match status" value="1"/>
</dbReference>
<keyword evidence="11" id="KW-0675">Receptor</keyword>
<dbReference type="Pfam" id="PF07714">
    <property type="entry name" value="PK_Tyr_Ser-Thr"/>
    <property type="match status" value="1"/>
</dbReference>
<evidence type="ECO:0000313" key="16">
    <source>
        <dbReference type="EMBL" id="MQM06845.1"/>
    </source>
</evidence>
<evidence type="ECO:0000313" key="17">
    <source>
        <dbReference type="Proteomes" id="UP000652761"/>
    </source>
</evidence>
<keyword evidence="4" id="KW-0808">Transferase</keyword>
<reference evidence="16" key="1">
    <citation type="submission" date="2017-07" db="EMBL/GenBank/DDBJ databases">
        <title>Taro Niue Genome Assembly and Annotation.</title>
        <authorList>
            <person name="Atibalentja N."/>
            <person name="Keating K."/>
            <person name="Fields C.J."/>
        </authorList>
    </citation>
    <scope>NUCLEOTIDE SEQUENCE</scope>
    <source>
        <strain evidence="16">Niue_2</strain>
        <tissue evidence="16">Leaf</tissue>
    </source>
</reference>
<accession>A0A843WQU5</accession>
<dbReference type="SMART" id="SM00220">
    <property type="entry name" value="S_TKc"/>
    <property type="match status" value="1"/>
</dbReference>
<evidence type="ECO:0000256" key="13">
    <source>
        <dbReference type="SAM" id="MobiDB-lite"/>
    </source>
</evidence>
<keyword evidence="7" id="KW-0418">Kinase</keyword>
<sequence>MVSYLLTGHERVAMGHHGLSKYGSPKENLHGKSAPPTTYEAGDRNLNPTDDFGLSSAGVALLQSGTSKTITAARATSAQLEQGRPPLVLLIRQGLREKGRRSRWGAAAASMALSTLLLCFLAVVTSAHGQSTAGFISIDCGHAGEGYRDSTGMFYSPDKPYIGTGVNRNVSSDYNLKFLRRYGDLRSFPNGTRNCYTLPVRQGGKYLVRAGFVYGNYDGLNQPPVFNLYLGVNFWQRVRADSLLVDIIAVAPAVSMQVCLVKNDTAGTPFISTLELRPLADSMYSLVNASQSLVLHQGRYNYGGQRNAQIRYPDDPYDRIWYTPDSQTGWKPISSNSTAQVKPEPSGEFPVPSAVMGTAVTITSFSGRLNFTVASSLGDKIYLMMHFAELQQLRANESRVFDVYYTNTDLWFKAYRPKYLQAGVLYTSKPGEGGTYTYSLAATGNSTLPPILNALEVYTLQQMTQLPTDERDVTAILNIKESYQVVKNWEGDPCAPQQFTWEGLDCIFDASENSRIISLNLSSSNLKGPFPASIANLTALKRLGNSWISRRVTSSEVPVSLKINPSILSSNVYCTKGRWLSIILFRNLTSNQLSGSVPQILANKSQDGSLSLSIGDNPDLCYRVGSCEVTKEKKKKTKIIVPIVISASVSFVLLLAILVLVIRRARKQGTSETHGISQCLFLFLLPFNLNSMHISTMQPNIVDNHRQKDNQQTQSHHFKFSEILSITHNFEKAIGKGGFGIVYLGYLPDRTQVAVKLLSQSSSQGAKEFQAEALVLTRVHHKNLVSLLGYCNDKNNLALVYEFMPQGSLATHLYGCLVQDVVHIMINFTFFFVVFYHLFFQFYIDPCNPDTVKGLSWRLRITIALDSAQGLDYLHNGCKPSIVHRDVKTANILLNENFGAKLADFGLSRLFFNEEDTHVSTAVAGTLGYLDPEYYRTYRLNEKSDIYSFGVVLLELITGRTPISGGADQKIHITKWVLSRIEQGDIHGIADHRLQRNYDTNSIWKVVDIAMACASSPSTQRPTMSEVVVQLKECLATEAGKSYSDTFRMQSLKTMETIPLNLDPRISPSARNIERPIIYSAAYLELEGKERQDDVARLGRPAWRAGRRGSMACWPAMGDRRRRRGEQRTEEAGGGPCWPAWWRRATRASGVACWPAWWRGGMGRRGDTREKKGRTEGGGCRRGTVLAVLAGVAASRD</sequence>
<keyword evidence="6 12" id="KW-0547">Nucleotide-binding</keyword>
<keyword evidence="3" id="KW-0597">Phosphoprotein</keyword>
<comment type="caution">
    <text evidence="16">The sequence shown here is derived from an EMBL/GenBank/DDBJ whole genome shotgun (WGS) entry which is preliminary data.</text>
</comment>
<keyword evidence="9 14" id="KW-1133">Transmembrane helix</keyword>
<name>A0A843WQU5_COLES</name>
<dbReference type="FunFam" id="1.10.510.10:FF:000146">
    <property type="entry name" value="LRR receptor-like serine/threonine-protein kinase IOS1"/>
    <property type="match status" value="1"/>
</dbReference>
<evidence type="ECO:0000256" key="8">
    <source>
        <dbReference type="ARBA" id="ARBA00022840"/>
    </source>
</evidence>
<feature type="transmembrane region" description="Helical" evidence="14">
    <location>
        <begin position="639"/>
        <end position="662"/>
    </location>
</feature>
<evidence type="ECO:0000256" key="2">
    <source>
        <dbReference type="ARBA" id="ARBA00022527"/>
    </source>
</evidence>
<evidence type="ECO:0000259" key="15">
    <source>
        <dbReference type="PROSITE" id="PS50011"/>
    </source>
</evidence>
<dbReference type="PROSITE" id="PS50011">
    <property type="entry name" value="PROTEIN_KINASE_DOM"/>
    <property type="match status" value="1"/>
</dbReference>
<keyword evidence="17" id="KW-1185">Reference proteome</keyword>
<dbReference type="EMBL" id="NMUH01003722">
    <property type="protein sequence ID" value="MQM06845.1"/>
    <property type="molecule type" value="Genomic_DNA"/>
</dbReference>
<evidence type="ECO:0000256" key="10">
    <source>
        <dbReference type="ARBA" id="ARBA00023136"/>
    </source>
</evidence>
<dbReference type="GO" id="GO:0005886">
    <property type="term" value="C:plasma membrane"/>
    <property type="evidence" value="ECO:0007669"/>
    <property type="project" value="UniProtKB-SubCell"/>
</dbReference>
<dbReference type="GO" id="GO:0004674">
    <property type="term" value="F:protein serine/threonine kinase activity"/>
    <property type="evidence" value="ECO:0007669"/>
    <property type="project" value="UniProtKB-KW"/>
</dbReference>
<proteinExistence type="predicted"/>
<feature type="transmembrane region" description="Helical" evidence="14">
    <location>
        <begin position="824"/>
        <end position="844"/>
    </location>
</feature>
<protein>
    <recommendedName>
        <fullName evidence="15">Protein kinase domain-containing protein</fullName>
    </recommendedName>
</protein>
<dbReference type="GO" id="GO:0005524">
    <property type="term" value="F:ATP binding"/>
    <property type="evidence" value="ECO:0007669"/>
    <property type="project" value="UniProtKB-UniRule"/>
</dbReference>
<dbReference type="Pfam" id="PF12819">
    <property type="entry name" value="Malectin_like"/>
    <property type="match status" value="1"/>
</dbReference>
<dbReference type="InterPro" id="IPR000719">
    <property type="entry name" value="Prot_kinase_dom"/>
</dbReference>
<dbReference type="PANTHER" id="PTHR45631">
    <property type="entry name" value="OS07G0107800 PROTEIN-RELATED"/>
    <property type="match status" value="1"/>
</dbReference>
<dbReference type="Gene3D" id="3.30.200.20">
    <property type="entry name" value="Phosphorylase Kinase, domain 1"/>
    <property type="match status" value="1"/>
</dbReference>
<dbReference type="FunFam" id="3.30.200.20:FF:000394">
    <property type="entry name" value="Leucine-rich repeat receptor-like protein kinase"/>
    <property type="match status" value="1"/>
</dbReference>
<dbReference type="InterPro" id="IPR024788">
    <property type="entry name" value="Malectin-like_Carb-bd_dom"/>
</dbReference>
<dbReference type="Gene3D" id="3.80.10.10">
    <property type="entry name" value="Ribonuclease Inhibitor"/>
    <property type="match status" value="1"/>
</dbReference>
<dbReference type="Gene3D" id="1.10.510.10">
    <property type="entry name" value="Transferase(Phosphotransferase) domain 1"/>
    <property type="match status" value="1"/>
</dbReference>
<keyword evidence="8 12" id="KW-0067">ATP-binding</keyword>
<feature type="transmembrane region" description="Helical" evidence="14">
    <location>
        <begin position="104"/>
        <end position="124"/>
    </location>
</feature>
<dbReference type="Proteomes" id="UP000652761">
    <property type="component" value="Unassembled WGS sequence"/>
</dbReference>
<dbReference type="InterPro" id="IPR001245">
    <property type="entry name" value="Ser-Thr/Tyr_kinase_cat_dom"/>
</dbReference>
<dbReference type="PROSITE" id="PS00108">
    <property type="entry name" value="PROTEIN_KINASE_ST"/>
    <property type="match status" value="1"/>
</dbReference>
<evidence type="ECO:0000256" key="7">
    <source>
        <dbReference type="ARBA" id="ARBA00022777"/>
    </source>
</evidence>
<comment type="subcellular location">
    <subcellularLocation>
        <location evidence="1">Cell membrane</location>
        <topology evidence="1">Single-pass membrane protein</topology>
    </subcellularLocation>
</comment>
<evidence type="ECO:0000256" key="3">
    <source>
        <dbReference type="ARBA" id="ARBA00022553"/>
    </source>
</evidence>
<dbReference type="PANTHER" id="PTHR45631:SF202">
    <property type="entry name" value="SENESCENCE-INDUCED RECEPTOR-LIKE SERINE_THREONINE-PROTEIN KINASE"/>
    <property type="match status" value="1"/>
</dbReference>
<dbReference type="InterPro" id="IPR008271">
    <property type="entry name" value="Ser/Thr_kinase_AS"/>
</dbReference>
<dbReference type="InterPro" id="IPR011009">
    <property type="entry name" value="Kinase-like_dom_sf"/>
</dbReference>
<evidence type="ECO:0000256" key="4">
    <source>
        <dbReference type="ARBA" id="ARBA00022679"/>
    </source>
</evidence>
<dbReference type="OrthoDB" id="2017114at2759"/>
<evidence type="ECO:0000256" key="6">
    <source>
        <dbReference type="ARBA" id="ARBA00022741"/>
    </source>
</evidence>
<evidence type="ECO:0000256" key="12">
    <source>
        <dbReference type="PROSITE-ProRule" id="PRU10141"/>
    </source>
</evidence>
<keyword evidence="10 14" id="KW-0472">Membrane</keyword>
<dbReference type="CDD" id="cd14066">
    <property type="entry name" value="STKc_IRAK"/>
    <property type="match status" value="1"/>
</dbReference>
<dbReference type="InterPro" id="IPR032675">
    <property type="entry name" value="LRR_dom_sf"/>
</dbReference>
<evidence type="ECO:0000256" key="11">
    <source>
        <dbReference type="ARBA" id="ARBA00023170"/>
    </source>
</evidence>
<dbReference type="SUPFAM" id="SSF56112">
    <property type="entry name" value="Protein kinase-like (PK-like)"/>
    <property type="match status" value="1"/>
</dbReference>
<evidence type="ECO:0000256" key="1">
    <source>
        <dbReference type="ARBA" id="ARBA00004162"/>
    </source>
</evidence>
<feature type="domain" description="Protein kinase" evidence="15">
    <location>
        <begin position="728"/>
        <end position="1035"/>
    </location>
</feature>
<dbReference type="AlphaFoldDB" id="A0A843WQU5"/>
<evidence type="ECO:0000256" key="5">
    <source>
        <dbReference type="ARBA" id="ARBA00022692"/>
    </source>
</evidence>
<dbReference type="InterPro" id="IPR017441">
    <property type="entry name" value="Protein_kinase_ATP_BS"/>
</dbReference>
<gene>
    <name evidence="16" type="ORF">Taro_039671</name>
</gene>
<organism evidence="16 17">
    <name type="scientific">Colocasia esculenta</name>
    <name type="common">Wild taro</name>
    <name type="synonym">Arum esculentum</name>
    <dbReference type="NCBI Taxonomy" id="4460"/>
    <lineage>
        <taxon>Eukaryota</taxon>
        <taxon>Viridiplantae</taxon>
        <taxon>Streptophyta</taxon>
        <taxon>Embryophyta</taxon>
        <taxon>Tracheophyta</taxon>
        <taxon>Spermatophyta</taxon>
        <taxon>Magnoliopsida</taxon>
        <taxon>Liliopsida</taxon>
        <taxon>Araceae</taxon>
        <taxon>Aroideae</taxon>
        <taxon>Colocasieae</taxon>
        <taxon>Colocasia</taxon>
    </lineage>
</organism>
<evidence type="ECO:0000256" key="14">
    <source>
        <dbReference type="SAM" id="Phobius"/>
    </source>
</evidence>
<feature type="binding site" evidence="12">
    <location>
        <position position="756"/>
    </location>
    <ligand>
        <name>ATP</name>
        <dbReference type="ChEBI" id="CHEBI:30616"/>
    </ligand>
</feature>